<name>A0A1I0L5L5_9BACT</name>
<protein>
    <recommendedName>
        <fullName evidence="4">Lipoprotein</fullName>
    </recommendedName>
</protein>
<dbReference type="AlphaFoldDB" id="A0A1I0L5L5"/>
<dbReference type="EMBL" id="FOIJ01000019">
    <property type="protein sequence ID" value="SEU34652.1"/>
    <property type="molecule type" value="Genomic_DNA"/>
</dbReference>
<dbReference type="Proteomes" id="UP000199181">
    <property type="component" value="Unassembled WGS sequence"/>
</dbReference>
<sequence length="451" mass="47583">MALPWKRLLTLPLLLASLPGCPSGQCLNEGTQVQPLTPALTLVGARTNLSLSPLLLGCEEAPKTPSSLLVDVQGPDGQPIEAETRFDPAQPLSGAIAFTAGEAGSYRLRGAFEPLGGSMLYDIHAARDRSAETQPRTLPFGCDALEATTRGAWTCGPFVLREDGTRVLTTPQGRFAVAGDVVWLMEPERIQRYVDTGTALTLTGTWAHTQGKVESLLATEDELITLHAETLQRVTFDGTGLTGGAPTLWNTGLAVSPARAGGPTGLLLRVGNTLAIAARVLPRASSYANEACPYTLVNGRLERTATPCTPFEGTVEGFEPGGLWLRNGSGGLGPMLLGWHAWTEAGLVQRATLSLPWNLAQDTAQQRSPSVSPVLASPQLLSGAPRPSLAPPHVLRPVYDAARQRIVLEYLDSGLSGARASGKLLWGTPPRDSTGTGLPSLRVLTLPPALP</sequence>
<dbReference type="RefSeq" id="WP_143076211.1">
    <property type="nucleotide sequence ID" value="NZ_FOIJ01000019.1"/>
</dbReference>
<organism evidence="2 3">
    <name type="scientific">Stigmatella erecta</name>
    <dbReference type="NCBI Taxonomy" id="83460"/>
    <lineage>
        <taxon>Bacteria</taxon>
        <taxon>Pseudomonadati</taxon>
        <taxon>Myxococcota</taxon>
        <taxon>Myxococcia</taxon>
        <taxon>Myxococcales</taxon>
        <taxon>Cystobacterineae</taxon>
        <taxon>Archangiaceae</taxon>
        <taxon>Stigmatella</taxon>
    </lineage>
</organism>
<gene>
    <name evidence="2" type="ORF">SAMN05443639_11996</name>
</gene>
<evidence type="ECO:0000256" key="1">
    <source>
        <dbReference type="SAM" id="SignalP"/>
    </source>
</evidence>
<proteinExistence type="predicted"/>
<evidence type="ECO:0000313" key="3">
    <source>
        <dbReference type="Proteomes" id="UP000199181"/>
    </source>
</evidence>
<accession>A0A1I0L5L5</accession>
<feature type="chain" id="PRO_5011726844" description="Lipoprotein" evidence="1">
    <location>
        <begin position="23"/>
        <end position="451"/>
    </location>
</feature>
<feature type="signal peptide" evidence="1">
    <location>
        <begin position="1"/>
        <end position="22"/>
    </location>
</feature>
<keyword evidence="1" id="KW-0732">Signal</keyword>
<reference evidence="3" key="1">
    <citation type="submission" date="2016-10" db="EMBL/GenBank/DDBJ databases">
        <authorList>
            <person name="Varghese N."/>
            <person name="Submissions S."/>
        </authorList>
    </citation>
    <scope>NUCLEOTIDE SEQUENCE [LARGE SCALE GENOMIC DNA]</scope>
    <source>
        <strain evidence="3">DSM 16858</strain>
    </source>
</reference>
<evidence type="ECO:0000313" key="2">
    <source>
        <dbReference type="EMBL" id="SEU34652.1"/>
    </source>
</evidence>
<evidence type="ECO:0008006" key="4">
    <source>
        <dbReference type="Google" id="ProtNLM"/>
    </source>
</evidence>
<keyword evidence="3" id="KW-1185">Reference proteome</keyword>